<evidence type="ECO:0000313" key="2">
    <source>
        <dbReference type="Proteomes" id="UP000008068"/>
    </source>
</evidence>
<dbReference type="EMBL" id="GL379796">
    <property type="protein sequence ID" value="EGT31268.1"/>
    <property type="molecule type" value="Genomic_DNA"/>
</dbReference>
<name>G0MIS9_CAEBE</name>
<keyword evidence="2" id="KW-1185">Reference proteome</keyword>
<dbReference type="HOGENOM" id="CLU_2529438_0_0_1"/>
<proteinExistence type="predicted"/>
<dbReference type="Proteomes" id="UP000008068">
    <property type="component" value="Unassembled WGS sequence"/>
</dbReference>
<protein>
    <submittedName>
        <fullName evidence="1">Uncharacterized protein</fullName>
    </submittedName>
</protein>
<evidence type="ECO:0000313" key="1">
    <source>
        <dbReference type="EMBL" id="EGT31268.1"/>
    </source>
</evidence>
<dbReference type="AlphaFoldDB" id="G0MIS9"/>
<accession>G0MIS9</accession>
<gene>
    <name evidence="1" type="ORF">CAEBREN_24204</name>
</gene>
<reference evidence="2" key="1">
    <citation type="submission" date="2011-07" db="EMBL/GenBank/DDBJ databases">
        <authorList>
            <consortium name="Caenorhabditis brenneri Sequencing and Analysis Consortium"/>
            <person name="Wilson R.K."/>
        </authorList>
    </citation>
    <scope>NUCLEOTIDE SEQUENCE [LARGE SCALE GENOMIC DNA]</scope>
    <source>
        <strain evidence="2">PB2801</strain>
    </source>
</reference>
<organism evidence="2">
    <name type="scientific">Caenorhabditis brenneri</name>
    <name type="common">Nematode worm</name>
    <dbReference type="NCBI Taxonomy" id="135651"/>
    <lineage>
        <taxon>Eukaryota</taxon>
        <taxon>Metazoa</taxon>
        <taxon>Ecdysozoa</taxon>
        <taxon>Nematoda</taxon>
        <taxon>Chromadorea</taxon>
        <taxon>Rhabditida</taxon>
        <taxon>Rhabditina</taxon>
        <taxon>Rhabditomorpha</taxon>
        <taxon>Rhabditoidea</taxon>
        <taxon>Rhabditidae</taxon>
        <taxon>Peloderinae</taxon>
        <taxon>Caenorhabditis</taxon>
    </lineage>
</organism>
<sequence>MDPIVTALGIIHNTQEFRAFIDKINRNPRLLLILLPEDANMYHVYIETRRDYQRFIRQDILVESEEETMETIMERRRSMSRRSG</sequence>
<dbReference type="InParanoid" id="G0MIS9"/>